<gene>
    <name evidence="1" type="ORF">DOTSEDRAFT_38249</name>
</gene>
<accession>N1PFC7</accession>
<dbReference type="EMBL" id="KB446544">
    <property type="protein sequence ID" value="EME40275.1"/>
    <property type="molecule type" value="Genomic_DNA"/>
</dbReference>
<name>N1PFC7_DOTSN</name>
<reference evidence="2" key="1">
    <citation type="journal article" date="2012" name="PLoS Genet.">
        <title>The genomes of the fungal plant pathogens Cladosporium fulvum and Dothistroma septosporum reveal adaptation to different hosts and lifestyles but also signatures of common ancestry.</title>
        <authorList>
            <person name="de Wit P.J.G.M."/>
            <person name="van der Burgt A."/>
            <person name="Oekmen B."/>
            <person name="Stergiopoulos I."/>
            <person name="Abd-Elsalam K.A."/>
            <person name="Aerts A.L."/>
            <person name="Bahkali A.H."/>
            <person name="Beenen H.G."/>
            <person name="Chettri P."/>
            <person name="Cox M.P."/>
            <person name="Datema E."/>
            <person name="de Vries R.P."/>
            <person name="Dhillon B."/>
            <person name="Ganley A.R."/>
            <person name="Griffiths S.A."/>
            <person name="Guo Y."/>
            <person name="Hamelin R.C."/>
            <person name="Henrissat B."/>
            <person name="Kabir M.S."/>
            <person name="Jashni M.K."/>
            <person name="Kema G."/>
            <person name="Klaubauf S."/>
            <person name="Lapidus A."/>
            <person name="Levasseur A."/>
            <person name="Lindquist E."/>
            <person name="Mehrabi R."/>
            <person name="Ohm R.A."/>
            <person name="Owen T.J."/>
            <person name="Salamov A."/>
            <person name="Schwelm A."/>
            <person name="Schijlen E."/>
            <person name="Sun H."/>
            <person name="van den Burg H.A."/>
            <person name="van Ham R.C.H.J."/>
            <person name="Zhang S."/>
            <person name="Goodwin S.B."/>
            <person name="Grigoriev I.V."/>
            <person name="Collemare J."/>
            <person name="Bradshaw R.E."/>
        </authorList>
    </citation>
    <scope>NUCLEOTIDE SEQUENCE [LARGE SCALE GENOMIC DNA]</scope>
    <source>
        <strain evidence="2">NZE10 / CBS 128990</strain>
    </source>
</reference>
<organism evidence="1 2">
    <name type="scientific">Dothistroma septosporum (strain NZE10 / CBS 128990)</name>
    <name type="common">Red band needle blight fungus</name>
    <name type="synonym">Mycosphaerella pini</name>
    <dbReference type="NCBI Taxonomy" id="675120"/>
    <lineage>
        <taxon>Eukaryota</taxon>
        <taxon>Fungi</taxon>
        <taxon>Dikarya</taxon>
        <taxon>Ascomycota</taxon>
        <taxon>Pezizomycotina</taxon>
        <taxon>Dothideomycetes</taxon>
        <taxon>Dothideomycetidae</taxon>
        <taxon>Mycosphaerellales</taxon>
        <taxon>Mycosphaerellaceae</taxon>
        <taxon>Dothistroma</taxon>
    </lineage>
</organism>
<keyword evidence="2" id="KW-1185">Reference proteome</keyword>
<evidence type="ECO:0000313" key="1">
    <source>
        <dbReference type="EMBL" id="EME40275.1"/>
    </source>
</evidence>
<evidence type="ECO:0000313" key="2">
    <source>
        <dbReference type="Proteomes" id="UP000016933"/>
    </source>
</evidence>
<sequence>MCSHELLTLRERERGTGVVDRVRKYGCTSVATNMQTSLARLRCECEAYSSILGANISLCTPVRVHSHVTRTCHSAGTFSRSFPSSDTGEYAKIVVIHTATPSTQFAFTTFSASWS</sequence>
<proteinExistence type="predicted"/>
<dbReference type="AlphaFoldDB" id="N1PFC7"/>
<dbReference type="Proteomes" id="UP000016933">
    <property type="component" value="Unassembled WGS sequence"/>
</dbReference>
<dbReference type="HOGENOM" id="CLU_2108946_0_0_1"/>
<reference evidence="1 2" key="2">
    <citation type="journal article" date="2012" name="PLoS Pathog.">
        <title>Diverse lifestyles and strategies of plant pathogenesis encoded in the genomes of eighteen Dothideomycetes fungi.</title>
        <authorList>
            <person name="Ohm R.A."/>
            <person name="Feau N."/>
            <person name="Henrissat B."/>
            <person name="Schoch C.L."/>
            <person name="Horwitz B.A."/>
            <person name="Barry K.W."/>
            <person name="Condon B.J."/>
            <person name="Copeland A.C."/>
            <person name="Dhillon B."/>
            <person name="Glaser F."/>
            <person name="Hesse C.N."/>
            <person name="Kosti I."/>
            <person name="LaButti K."/>
            <person name="Lindquist E.A."/>
            <person name="Lucas S."/>
            <person name="Salamov A.A."/>
            <person name="Bradshaw R.E."/>
            <person name="Ciuffetti L."/>
            <person name="Hamelin R.C."/>
            <person name="Kema G.H.J."/>
            <person name="Lawrence C."/>
            <person name="Scott J.A."/>
            <person name="Spatafora J.W."/>
            <person name="Turgeon B.G."/>
            <person name="de Wit P.J.G.M."/>
            <person name="Zhong S."/>
            <person name="Goodwin S.B."/>
            <person name="Grigoriev I.V."/>
        </authorList>
    </citation>
    <scope>NUCLEOTIDE SEQUENCE [LARGE SCALE GENOMIC DNA]</scope>
    <source>
        <strain evidence="2">NZE10 / CBS 128990</strain>
    </source>
</reference>
<protein>
    <submittedName>
        <fullName evidence="1">Uncharacterized protein</fullName>
    </submittedName>
</protein>